<dbReference type="CDD" id="cd06260">
    <property type="entry name" value="DUF820-like"/>
    <property type="match status" value="1"/>
</dbReference>
<dbReference type="OrthoDB" id="5768410at2"/>
<dbReference type="InterPro" id="IPR012296">
    <property type="entry name" value="Nuclease_put_TT1808"/>
</dbReference>
<keyword evidence="3" id="KW-1185">Reference proteome</keyword>
<protein>
    <recommendedName>
        <fullName evidence="1">Putative restriction endonuclease domain-containing protein</fullName>
    </recommendedName>
</protein>
<dbReference type="Pfam" id="PF05685">
    <property type="entry name" value="Uma2"/>
    <property type="match status" value="1"/>
</dbReference>
<dbReference type="STRING" id="247279.NIES1031_13910"/>
<evidence type="ECO:0000313" key="2">
    <source>
        <dbReference type="EMBL" id="OKH25458.1"/>
    </source>
</evidence>
<sequence>MQLQLNQLDVKPGQKVLLRNISWSEFEQILDELGNSRASRLAYYKGILEIMVPLAEHERGKEIIGDLVKILLEEQAIEFTPLGSTTFKRRDMASSVEPGACFYIQHEAAIRGKSKIDANFDPPPDLAIEIDITSASEIKKSSYEALGVPELWIYDGRSLQIYLLQNHQYVATNQSQIFPNLPIIEVIPQYVAESKIQGRNAAVKAFRVWVQQL</sequence>
<feature type="domain" description="Putative restriction endonuclease" evidence="1">
    <location>
        <begin position="23"/>
        <end position="176"/>
    </location>
</feature>
<dbReference type="SUPFAM" id="SSF52980">
    <property type="entry name" value="Restriction endonuclease-like"/>
    <property type="match status" value="1"/>
</dbReference>
<dbReference type="Gene3D" id="3.90.1570.10">
    <property type="entry name" value="tt1808, chain A"/>
    <property type="match status" value="1"/>
</dbReference>
<organism evidence="2 3">
    <name type="scientific">Chroogloeocystis siderophila 5.2 s.c.1</name>
    <dbReference type="NCBI Taxonomy" id="247279"/>
    <lineage>
        <taxon>Bacteria</taxon>
        <taxon>Bacillati</taxon>
        <taxon>Cyanobacteriota</taxon>
        <taxon>Cyanophyceae</taxon>
        <taxon>Oscillatoriophycideae</taxon>
        <taxon>Chroococcales</taxon>
        <taxon>Chroococcaceae</taxon>
        <taxon>Chroogloeocystis</taxon>
    </lineage>
</organism>
<dbReference type="Proteomes" id="UP000185984">
    <property type="component" value="Unassembled WGS sequence"/>
</dbReference>
<evidence type="ECO:0000259" key="1">
    <source>
        <dbReference type="Pfam" id="PF05685"/>
    </source>
</evidence>
<dbReference type="PANTHER" id="PTHR47152:SF1">
    <property type="entry name" value="SLL1186 PROTEIN"/>
    <property type="match status" value="1"/>
</dbReference>
<dbReference type="AlphaFoldDB" id="A0A1U7HPI0"/>
<dbReference type="InterPro" id="IPR011335">
    <property type="entry name" value="Restrct_endonuc-II-like"/>
</dbReference>
<name>A0A1U7HPI0_9CHRO</name>
<reference evidence="2 3" key="1">
    <citation type="submission" date="2016-11" db="EMBL/GenBank/DDBJ databases">
        <title>Draft Genome Sequences of Nine Cyanobacterial Strains from Diverse Habitats.</title>
        <authorList>
            <person name="Zhu T."/>
            <person name="Hou S."/>
            <person name="Lu X."/>
            <person name="Hess W.R."/>
        </authorList>
    </citation>
    <scope>NUCLEOTIDE SEQUENCE [LARGE SCALE GENOMIC DNA]</scope>
    <source>
        <strain evidence="2 3">5.2 s.c.1</strain>
    </source>
</reference>
<gene>
    <name evidence="2" type="ORF">NIES1031_13910</name>
</gene>
<dbReference type="PANTHER" id="PTHR47152">
    <property type="entry name" value="SLR2084 PROTEIN-RELATED"/>
    <property type="match status" value="1"/>
</dbReference>
<dbReference type="RefSeq" id="WP_073550048.1">
    <property type="nucleotide sequence ID" value="NZ_CAWMVK010000002.1"/>
</dbReference>
<dbReference type="InterPro" id="IPR008538">
    <property type="entry name" value="Uma2"/>
</dbReference>
<accession>A0A1U7HPI0</accession>
<dbReference type="EMBL" id="MRCC01000010">
    <property type="protein sequence ID" value="OKH25458.1"/>
    <property type="molecule type" value="Genomic_DNA"/>
</dbReference>
<evidence type="ECO:0000313" key="3">
    <source>
        <dbReference type="Proteomes" id="UP000185984"/>
    </source>
</evidence>
<proteinExistence type="predicted"/>
<comment type="caution">
    <text evidence="2">The sequence shown here is derived from an EMBL/GenBank/DDBJ whole genome shotgun (WGS) entry which is preliminary data.</text>
</comment>